<protein>
    <recommendedName>
        <fullName evidence="10">YicC-like family, N-terminal region</fullName>
    </recommendedName>
</protein>
<dbReference type="PATRIC" id="fig|1307839.3.peg.630"/>
<keyword evidence="3" id="KW-0255">Endonuclease</keyword>
<dbReference type="InterPro" id="IPR013551">
    <property type="entry name" value="YicC-like_C"/>
</dbReference>
<dbReference type="AlphaFoldDB" id="A0A0S2HW76"/>
<comment type="similarity">
    <text evidence="5">Belongs to the YicC/YloC family.</text>
</comment>
<evidence type="ECO:0000256" key="3">
    <source>
        <dbReference type="ARBA" id="ARBA00022759"/>
    </source>
</evidence>
<dbReference type="Pfam" id="PF08340">
    <property type="entry name" value="YicC-like_C"/>
    <property type="match status" value="1"/>
</dbReference>
<dbReference type="PANTHER" id="PTHR30636:SF3">
    <property type="entry name" value="UPF0701 PROTEIN YICC"/>
    <property type="match status" value="1"/>
</dbReference>
<evidence type="ECO:0000259" key="7">
    <source>
        <dbReference type="Pfam" id="PF08340"/>
    </source>
</evidence>
<name>A0A0S2HW76_9BACT</name>
<gene>
    <name evidence="8" type="ORF">L21SP5_00587</name>
</gene>
<evidence type="ECO:0000313" key="9">
    <source>
        <dbReference type="Proteomes" id="UP000064893"/>
    </source>
</evidence>
<dbReference type="InterPro" id="IPR013527">
    <property type="entry name" value="YicC-like_N"/>
</dbReference>
<feature type="domain" description="Endoribonuclease YicC-like N-terminal" evidence="6">
    <location>
        <begin position="2"/>
        <end position="154"/>
    </location>
</feature>
<evidence type="ECO:0000256" key="5">
    <source>
        <dbReference type="ARBA" id="ARBA00035648"/>
    </source>
</evidence>
<dbReference type="EMBL" id="CP013118">
    <property type="protein sequence ID" value="ALO14262.1"/>
    <property type="molecule type" value="Genomic_DNA"/>
</dbReference>
<reference evidence="8 9" key="1">
    <citation type="submission" date="2015-11" db="EMBL/GenBank/DDBJ databases">
        <title>Description and complete genome sequence of a novel strain predominating in hypersaline microbial mats and representing a new family of the Bacteriodetes phylum.</title>
        <authorList>
            <person name="Spring S."/>
            <person name="Bunk B."/>
            <person name="Sproer C."/>
            <person name="Klenk H.-P."/>
        </authorList>
    </citation>
    <scope>NUCLEOTIDE SEQUENCE [LARGE SCALE GENOMIC DNA]</scope>
    <source>
        <strain evidence="8 9">L21-Spi-D4</strain>
    </source>
</reference>
<proteinExistence type="inferred from homology"/>
<evidence type="ECO:0000256" key="1">
    <source>
        <dbReference type="ARBA" id="ARBA00001968"/>
    </source>
</evidence>
<sequence>MMYSMTGYGRVVKDIPGKKITIEVKALNSKQFDLSVRVPSYYREKELEIRNKIAQKLFRGKIDFSMYVELIDEKTNSSINEPVYKAYYQQLSRVYESMGINMPHEAVAEILRLPDVLSAVHDELDPEEWKEIEKIVGEALEQCNQYRLQEGEAMYHDLKGRIDTIQQLLTEIAPVEQNRIKQIKTRIRNKLDEFIDPEKVDENRFEQELVHFLDKLDVNEEMVRLDNHCSYFLKTMEEEGAVGKKLGFITQEIGREINTLGSKANDAQMQKLVVRMKDQLEKIKEQALNIL</sequence>
<dbReference type="PANTHER" id="PTHR30636">
    <property type="entry name" value="UPF0701 PROTEIN YICC"/>
    <property type="match status" value="1"/>
</dbReference>
<dbReference type="NCBIfam" id="TIGR00255">
    <property type="entry name" value="YicC/YloC family endoribonuclease"/>
    <property type="match status" value="1"/>
</dbReference>
<dbReference type="Pfam" id="PF03755">
    <property type="entry name" value="YicC-like_N"/>
    <property type="match status" value="1"/>
</dbReference>
<organism evidence="8 9">
    <name type="scientific">Salinivirga cyanobacteriivorans</name>
    <dbReference type="NCBI Taxonomy" id="1307839"/>
    <lineage>
        <taxon>Bacteria</taxon>
        <taxon>Pseudomonadati</taxon>
        <taxon>Bacteroidota</taxon>
        <taxon>Bacteroidia</taxon>
        <taxon>Bacteroidales</taxon>
        <taxon>Salinivirgaceae</taxon>
        <taxon>Salinivirga</taxon>
    </lineage>
</organism>
<evidence type="ECO:0000313" key="8">
    <source>
        <dbReference type="EMBL" id="ALO14262.1"/>
    </source>
</evidence>
<evidence type="ECO:0008006" key="10">
    <source>
        <dbReference type="Google" id="ProtNLM"/>
    </source>
</evidence>
<dbReference type="InterPro" id="IPR005229">
    <property type="entry name" value="YicC/YloC-like"/>
</dbReference>
<keyword evidence="4" id="KW-0378">Hydrolase</keyword>
<dbReference type="RefSeq" id="WP_057951825.1">
    <property type="nucleotide sequence ID" value="NZ_CP013118.1"/>
</dbReference>
<keyword evidence="2" id="KW-0540">Nuclease</keyword>
<dbReference type="Proteomes" id="UP000064893">
    <property type="component" value="Chromosome"/>
</dbReference>
<accession>A0A0S2HW76</accession>
<feature type="domain" description="Endoribonuclease YicC-like C-terminal" evidence="7">
    <location>
        <begin position="175"/>
        <end position="290"/>
    </location>
</feature>
<keyword evidence="9" id="KW-1185">Reference proteome</keyword>
<evidence type="ECO:0000256" key="2">
    <source>
        <dbReference type="ARBA" id="ARBA00022722"/>
    </source>
</evidence>
<dbReference type="STRING" id="1307839.L21SP5_00587"/>
<dbReference type="GO" id="GO:0004521">
    <property type="term" value="F:RNA endonuclease activity"/>
    <property type="evidence" value="ECO:0007669"/>
    <property type="project" value="InterPro"/>
</dbReference>
<comment type="cofactor">
    <cofactor evidence="1">
        <name>a divalent metal cation</name>
        <dbReference type="ChEBI" id="CHEBI:60240"/>
    </cofactor>
</comment>
<dbReference type="GO" id="GO:0016787">
    <property type="term" value="F:hydrolase activity"/>
    <property type="evidence" value="ECO:0007669"/>
    <property type="project" value="UniProtKB-KW"/>
</dbReference>
<evidence type="ECO:0000256" key="4">
    <source>
        <dbReference type="ARBA" id="ARBA00022801"/>
    </source>
</evidence>
<dbReference type="OrthoDB" id="9771229at2"/>
<evidence type="ECO:0000259" key="6">
    <source>
        <dbReference type="Pfam" id="PF03755"/>
    </source>
</evidence>
<dbReference type="KEGG" id="blq:L21SP5_00587"/>